<organism evidence="2">
    <name type="scientific">freshwater metagenome</name>
    <dbReference type="NCBI Taxonomy" id="449393"/>
    <lineage>
        <taxon>unclassified sequences</taxon>
        <taxon>metagenomes</taxon>
        <taxon>ecological metagenomes</taxon>
    </lineage>
</organism>
<evidence type="ECO:0000256" key="1">
    <source>
        <dbReference type="SAM" id="MobiDB-lite"/>
    </source>
</evidence>
<name>A0A6J6F737_9ZZZZ</name>
<protein>
    <submittedName>
        <fullName evidence="2">Unannotated protein</fullName>
    </submittedName>
</protein>
<dbReference type="AlphaFoldDB" id="A0A6J6F737"/>
<evidence type="ECO:0000313" key="2">
    <source>
        <dbReference type="EMBL" id="CAB4580648.1"/>
    </source>
</evidence>
<accession>A0A6J6F737</accession>
<sequence length="80" mass="7941">MRASTASKAASFANAGGTKATDTVAPVAAIASATVPKTGRVTSPWVTVSPALRALTPPTTWVPAASIKAVCLLPSPPVMP</sequence>
<gene>
    <name evidence="2" type="ORF">UFOPK1684_01378</name>
</gene>
<proteinExistence type="predicted"/>
<feature type="region of interest" description="Disordered" evidence="1">
    <location>
        <begin position="1"/>
        <end position="20"/>
    </location>
</feature>
<reference evidence="2" key="1">
    <citation type="submission" date="2020-05" db="EMBL/GenBank/DDBJ databases">
        <authorList>
            <person name="Chiriac C."/>
            <person name="Salcher M."/>
            <person name="Ghai R."/>
            <person name="Kavagutti S V."/>
        </authorList>
    </citation>
    <scope>NUCLEOTIDE SEQUENCE</scope>
</reference>
<dbReference type="EMBL" id="CAEZTM010000092">
    <property type="protein sequence ID" value="CAB4580648.1"/>
    <property type="molecule type" value="Genomic_DNA"/>
</dbReference>